<evidence type="ECO:0000313" key="1">
    <source>
        <dbReference type="EMBL" id="TGL56420.1"/>
    </source>
</evidence>
<accession>A0A4R9JWP3</accession>
<dbReference type="RefSeq" id="WP_135625306.1">
    <property type="nucleotide sequence ID" value="NZ_RQGD01000046.1"/>
</dbReference>
<dbReference type="OrthoDB" id="9034933at2"/>
<sequence length="128" mass="14157">MTPFLKLILIFGLSLLFSNCSLVALFIPSVSVMIAEQEGKAKLAEAESSRRIAVLEAQAKLDSAKMLGEAEVVRAEATARANRILGESLKNNESYLRYLWIQQINAEKEVYYIPTEAGLPVLEAGKRK</sequence>
<dbReference type="GO" id="GO:0006508">
    <property type="term" value="P:proteolysis"/>
    <property type="evidence" value="ECO:0007669"/>
    <property type="project" value="UniProtKB-KW"/>
</dbReference>
<dbReference type="AlphaFoldDB" id="A0A4R9JWP3"/>
<dbReference type="GO" id="GO:0008233">
    <property type="term" value="F:peptidase activity"/>
    <property type="evidence" value="ECO:0007669"/>
    <property type="project" value="UniProtKB-KW"/>
</dbReference>
<keyword evidence="2" id="KW-1185">Reference proteome</keyword>
<keyword evidence="1" id="KW-0378">Hydrolase</keyword>
<keyword evidence="1" id="KW-0645">Protease</keyword>
<name>A0A4R9JWP3_9LEPT</name>
<organism evidence="1 2">
    <name type="scientific">Leptospira ognonensis</name>
    <dbReference type="NCBI Taxonomy" id="2484945"/>
    <lineage>
        <taxon>Bacteria</taxon>
        <taxon>Pseudomonadati</taxon>
        <taxon>Spirochaetota</taxon>
        <taxon>Spirochaetia</taxon>
        <taxon>Leptospirales</taxon>
        <taxon>Leptospiraceae</taxon>
        <taxon>Leptospira</taxon>
    </lineage>
</organism>
<gene>
    <name evidence="1" type="ORF">EHQ58_17510</name>
</gene>
<evidence type="ECO:0000313" key="2">
    <source>
        <dbReference type="Proteomes" id="UP000297693"/>
    </source>
</evidence>
<proteinExistence type="predicted"/>
<protein>
    <submittedName>
        <fullName evidence="1">Membrane protease subunit</fullName>
    </submittedName>
</protein>
<dbReference type="EMBL" id="RQGD01000046">
    <property type="protein sequence ID" value="TGL56420.1"/>
    <property type="molecule type" value="Genomic_DNA"/>
</dbReference>
<dbReference type="Proteomes" id="UP000297693">
    <property type="component" value="Unassembled WGS sequence"/>
</dbReference>
<comment type="caution">
    <text evidence="1">The sequence shown here is derived from an EMBL/GenBank/DDBJ whole genome shotgun (WGS) entry which is preliminary data.</text>
</comment>
<reference evidence="1" key="1">
    <citation type="journal article" date="2019" name="PLoS Negl. Trop. Dis.">
        <title>Revisiting the worldwide diversity of Leptospira species in the environment.</title>
        <authorList>
            <person name="Vincent A.T."/>
            <person name="Schiettekatte O."/>
            <person name="Bourhy P."/>
            <person name="Veyrier F.J."/>
            <person name="Picardeau M."/>
        </authorList>
    </citation>
    <scope>NUCLEOTIDE SEQUENCE [LARGE SCALE GENOMIC DNA]</scope>
    <source>
        <strain evidence="1">201702476</strain>
    </source>
</reference>